<reference evidence="4 6" key="1">
    <citation type="submission" date="2015-10" db="EMBL/GenBank/DDBJ databases">
        <title>Complete genome sequence of hyperthermophilic archaeon Pyrodictium delaneyi Su06.</title>
        <authorList>
            <person name="Jung J.-H."/>
            <person name="Lin J."/>
            <person name="Holden J.F."/>
            <person name="Park C.-S."/>
        </authorList>
    </citation>
    <scope>NUCLEOTIDE SEQUENCE [LARGE SCALE GENOMIC DNA]</scope>
    <source>
        <strain evidence="4 6">Su06</strain>
    </source>
</reference>
<dbReference type="AlphaFoldDB" id="A0A0P0N2P5"/>
<accession>A0A0P0N2P5</accession>
<dbReference type="Proteomes" id="UP000196694">
    <property type="component" value="Unassembled WGS sequence"/>
</dbReference>
<dbReference type="RefSeq" id="WP_055408567.1">
    <property type="nucleotide sequence ID" value="NZ_CP013011.1"/>
</dbReference>
<dbReference type="InterPro" id="IPR008203">
    <property type="entry name" value="AF2212-like"/>
</dbReference>
<dbReference type="InterPro" id="IPR024069">
    <property type="entry name" value="AF2212-like_dom_sf"/>
</dbReference>
<evidence type="ECO:0000256" key="1">
    <source>
        <dbReference type="ARBA" id="ARBA00006615"/>
    </source>
</evidence>
<keyword evidence="7" id="KW-1185">Reference proteome</keyword>
<reference evidence="5 7" key="2">
    <citation type="submission" date="2017-05" db="EMBL/GenBank/DDBJ databases">
        <title>The draft genome of the hyperthermophilic archaeon 'Pyrodictium delaneyi strain Hulk', an iron and nitrate reducer, reveals the capacity for sulfate reduction.</title>
        <authorList>
            <person name="Demey L.M."/>
            <person name="Miller C."/>
            <person name="Manzella M."/>
            <person name="Reguera G."/>
            <person name="Kashefi K."/>
        </authorList>
    </citation>
    <scope>NUCLEOTIDE SEQUENCE [LARGE SCALE GENOMIC DNA]</scope>
    <source>
        <strain evidence="5 7">Hulk</strain>
    </source>
</reference>
<proteinExistence type="inferred from homology"/>
<dbReference type="STRING" id="1273541.Pyrde_0870"/>
<evidence type="ECO:0000256" key="2">
    <source>
        <dbReference type="ARBA" id="ARBA00022649"/>
    </source>
</evidence>
<evidence type="ECO:0000313" key="7">
    <source>
        <dbReference type="Proteomes" id="UP000196694"/>
    </source>
</evidence>
<protein>
    <recommendedName>
        <fullName evidence="3">Antitoxin</fullName>
    </recommendedName>
</protein>
<evidence type="ECO:0000313" key="6">
    <source>
        <dbReference type="Proteomes" id="UP000058613"/>
    </source>
</evidence>
<gene>
    <name evidence="5" type="ORF">Pdsh_01300</name>
    <name evidence="4" type="ORF">Pyrde_0870</name>
</gene>
<dbReference type="GeneID" id="26099209"/>
<evidence type="ECO:0000256" key="3">
    <source>
        <dbReference type="RuleBase" id="RU368051"/>
    </source>
</evidence>
<comment type="similarity">
    <text evidence="1 3">Belongs to the UPF0165 family.</text>
</comment>
<dbReference type="SUPFAM" id="SSF141694">
    <property type="entry name" value="AF2212/PG0164-like"/>
    <property type="match status" value="1"/>
</dbReference>
<name>A0A0P0N2P5_9CREN</name>
<organism evidence="4 6">
    <name type="scientific">Pyrodictium delaneyi</name>
    <dbReference type="NCBI Taxonomy" id="1273541"/>
    <lineage>
        <taxon>Archaea</taxon>
        <taxon>Thermoproteota</taxon>
        <taxon>Thermoprotei</taxon>
        <taxon>Desulfurococcales</taxon>
        <taxon>Pyrodictiaceae</taxon>
        <taxon>Pyrodictium</taxon>
    </lineage>
</organism>
<evidence type="ECO:0000313" key="4">
    <source>
        <dbReference type="EMBL" id="ALL00920.1"/>
    </source>
</evidence>
<dbReference type="EMBL" id="CP013011">
    <property type="protein sequence ID" value="ALL00920.1"/>
    <property type="molecule type" value="Genomic_DNA"/>
</dbReference>
<sequence length="67" mass="7748">MARIVRARYEKGVLRPLEDLGLDEGEEVIIRVISVEERRRVLRKYKGVLGPVDEELLEEALEEAETL</sequence>
<dbReference type="KEGG" id="pdl:Pyrde_0870"/>
<keyword evidence="2 3" id="KW-1277">Toxin-antitoxin system</keyword>
<dbReference type="EMBL" id="NCQP01000001">
    <property type="protein sequence ID" value="OWJ55463.1"/>
    <property type="molecule type" value="Genomic_DNA"/>
</dbReference>
<dbReference type="Gene3D" id="4.10.1150.10">
    <property type="entry name" value="AF2212/PG0164-like"/>
    <property type="match status" value="1"/>
</dbReference>
<comment type="function">
    <text evidence="3">Antitoxin component of a type II toxin-antitoxin (TA) system.</text>
</comment>
<evidence type="ECO:0000313" key="5">
    <source>
        <dbReference type="EMBL" id="OWJ55463.1"/>
    </source>
</evidence>
<dbReference type="Pfam" id="PF01954">
    <property type="entry name" value="AF2212-like"/>
    <property type="match status" value="1"/>
</dbReference>
<dbReference type="Proteomes" id="UP000058613">
    <property type="component" value="Chromosome"/>
</dbReference>